<dbReference type="OrthoDB" id="5295388at2"/>
<evidence type="ECO:0000256" key="1">
    <source>
        <dbReference type="ARBA" id="ARBA00005614"/>
    </source>
</evidence>
<dbReference type="PANTHER" id="PTHR47268">
    <property type="entry name" value="ACYLPHOSPHATASE"/>
    <property type="match status" value="1"/>
</dbReference>
<dbReference type="InterPro" id="IPR001792">
    <property type="entry name" value="Acylphosphatase-like_dom"/>
</dbReference>
<feature type="active site" evidence="5">
    <location>
        <position position="38"/>
    </location>
</feature>
<dbReference type="EMBL" id="SNWH01000003">
    <property type="protein sequence ID" value="TDO13876.1"/>
    <property type="molecule type" value="Genomic_DNA"/>
</dbReference>
<comment type="catalytic activity">
    <reaction evidence="4 5">
        <text>an acyl phosphate + H2O = a carboxylate + phosphate + H(+)</text>
        <dbReference type="Rhea" id="RHEA:14965"/>
        <dbReference type="ChEBI" id="CHEBI:15377"/>
        <dbReference type="ChEBI" id="CHEBI:15378"/>
        <dbReference type="ChEBI" id="CHEBI:29067"/>
        <dbReference type="ChEBI" id="CHEBI:43474"/>
        <dbReference type="ChEBI" id="CHEBI:59918"/>
        <dbReference type="EC" id="3.6.1.7"/>
    </reaction>
</comment>
<comment type="similarity">
    <text evidence="1 6">Belongs to the acylphosphatase family.</text>
</comment>
<evidence type="ECO:0000256" key="6">
    <source>
        <dbReference type="RuleBase" id="RU004168"/>
    </source>
</evidence>
<dbReference type="Gene3D" id="3.30.70.100">
    <property type="match status" value="1"/>
</dbReference>
<evidence type="ECO:0000256" key="3">
    <source>
        <dbReference type="ARBA" id="ARBA00015991"/>
    </source>
</evidence>
<dbReference type="Proteomes" id="UP000295150">
    <property type="component" value="Unassembled WGS sequence"/>
</dbReference>
<dbReference type="GO" id="GO:0003998">
    <property type="term" value="F:acylphosphatase activity"/>
    <property type="evidence" value="ECO:0007669"/>
    <property type="project" value="UniProtKB-EC"/>
</dbReference>
<organism evidence="8 9">
    <name type="scientific">Halomonas ventosae</name>
    <dbReference type="NCBI Taxonomy" id="229007"/>
    <lineage>
        <taxon>Bacteria</taxon>
        <taxon>Pseudomonadati</taxon>
        <taxon>Pseudomonadota</taxon>
        <taxon>Gammaproteobacteria</taxon>
        <taxon>Oceanospirillales</taxon>
        <taxon>Halomonadaceae</taxon>
        <taxon>Halomonas</taxon>
    </lineage>
</organism>
<dbReference type="EC" id="3.6.1.7" evidence="2 5"/>
<sequence>MDKCCAKALVTGKVQGVWYRRATQEQALKAGITGHAINLPDGRVEVLMCGEREAVKRLAEWLWKGPEDAHVTHVEYEVVDNTHEPDDFRVG</sequence>
<keyword evidence="5" id="KW-0378">Hydrolase</keyword>
<dbReference type="PROSITE" id="PS51160">
    <property type="entry name" value="ACYLPHOSPHATASE_3"/>
    <property type="match status" value="1"/>
</dbReference>
<dbReference type="PANTHER" id="PTHR47268:SF4">
    <property type="entry name" value="ACYLPHOSPHATASE"/>
    <property type="match status" value="1"/>
</dbReference>
<dbReference type="InterPro" id="IPR036046">
    <property type="entry name" value="Acylphosphatase-like_dom_sf"/>
</dbReference>
<keyword evidence="9" id="KW-1185">Reference proteome</keyword>
<comment type="caution">
    <text evidence="8">The sequence shown here is derived from an EMBL/GenBank/DDBJ whole genome shotgun (WGS) entry which is preliminary data.</text>
</comment>
<accession>A0A4R6HYD5</accession>
<proteinExistence type="inferred from homology"/>
<dbReference type="Pfam" id="PF00708">
    <property type="entry name" value="Acylphosphatase"/>
    <property type="match status" value="1"/>
</dbReference>
<feature type="active site" evidence="5">
    <location>
        <position position="20"/>
    </location>
</feature>
<gene>
    <name evidence="8" type="ORF">DFO68_10399</name>
</gene>
<dbReference type="InterPro" id="IPR020456">
    <property type="entry name" value="Acylphosphatase"/>
</dbReference>
<evidence type="ECO:0000313" key="8">
    <source>
        <dbReference type="EMBL" id="TDO13876.1"/>
    </source>
</evidence>
<protein>
    <recommendedName>
        <fullName evidence="3 5">acylphosphatase</fullName>
        <ecNumber evidence="2 5">3.6.1.7</ecNumber>
    </recommendedName>
</protein>
<dbReference type="AlphaFoldDB" id="A0A4R6HYD5"/>
<feature type="domain" description="Acylphosphatase-like" evidence="7">
    <location>
        <begin position="5"/>
        <end position="91"/>
    </location>
</feature>
<evidence type="ECO:0000256" key="2">
    <source>
        <dbReference type="ARBA" id="ARBA00012150"/>
    </source>
</evidence>
<name>A0A4R6HYD5_9GAMM</name>
<evidence type="ECO:0000313" key="9">
    <source>
        <dbReference type="Proteomes" id="UP000295150"/>
    </source>
</evidence>
<evidence type="ECO:0000259" key="7">
    <source>
        <dbReference type="PROSITE" id="PS51160"/>
    </source>
</evidence>
<dbReference type="RefSeq" id="WP_133482155.1">
    <property type="nucleotide sequence ID" value="NZ_SNWH01000003.1"/>
</dbReference>
<evidence type="ECO:0000256" key="4">
    <source>
        <dbReference type="ARBA" id="ARBA00047645"/>
    </source>
</evidence>
<evidence type="ECO:0000256" key="5">
    <source>
        <dbReference type="PROSITE-ProRule" id="PRU00520"/>
    </source>
</evidence>
<reference evidence="8 9" key="1">
    <citation type="submission" date="2019-03" db="EMBL/GenBank/DDBJ databases">
        <title>Freshwater and sediment microbial communities from various areas in North America, analyzing microbe dynamics in response to fracking.</title>
        <authorList>
            <person name="Lamendella R."/>
        </authorList>
    </citation>
    <scope>NUCLEOTIDE SEQUENCE [LARGE SCALE GENOMIC DNA]</scope>
    <source>
        <strain evidence="8 9">1_TX</strain>
    </source>
</reference>
<dbReference type="SUPFAM" id="SSF54975">
    <property type="entry name" value="Acylphosphatase/BLUF domain-like"/>
    <property type="match status" value="1"/>
</dbReference>